<evidence type="ECO:0000256" key="7">
    <source>
        <dbReference type="ARBA" id="ARBA00022989"/>
    </source>
</evidence>
<dbReference type="Pfam" id="PF00664">
    <property type="entry name" value="ABC_membrane"/>
    <property type="match status" value="1"/>
</dbReference>
<keyword evidence="7 9" id="KW-1133">Transmembrane helix</keyword>
<dbReference type="GO" id="GO:0016020">
    <property type="term" value="C:membrane"/>
    <property type="evidence" value="ECO:0007669"/>
    <property type="project" value="UniProtKB-SubCell"/>
</dbReference>
<dbReference type="SUPFAM" id="SSF90123">
    <property type="entry name" value="ABC transporter transmembrane region"/>
    <property type="match status" value="1"/>
</dbReference>
<dbReference type="InterPro" id="IPR011527">
    <property type="entry name" value="ABC1_TM_dom"/>
</dbReference>
<evidence type="ECO:0000256" key="5">
    <source>
        <dbReference type="ARBA" id="ARBA00022741"/>
    </source>
</evidence>
<dbReference type="Gene3D" id="3.40.50.300">
    <property type="entry name" value="P-loop containing nucleotide triphosphate hydrolases"/>
    <property type="match status" value="1"/>
</dbReference>
<dbReference type="GO" id="GO:0005524">
    <property type="term" value="F:ATP binding"/>
    <property type="evidence" value="ECO:0007669"/>
    <property type="project" value="UniProtKB-KW"/>
</dbReference>
<evidence type="ECO:0000256" key="2">
    <source>
        <dbReference type="ARBA" id="ARBA00009726"/>
    </source>
</evidence>
<comment type="caution">
    <text evidence="11">The sequence shown here is derived from an EMBL/GenBank/DDBJ whole genome shotgun (WGS) entry which is preliminary data.</text>
</comment>
<dbReference type="CDD" id="cd18597">
    <property type="entry name" value="ABC_6TM_YOR1_D1_like"/>
    <property type="match status" value="1"/>
</dbReference>
<dbReference type="PANTHER" id="PTHR24223">
    <property type="entry name" value="ATP-BINDING CASSETTE SUB-FAMILY C"/>
    <property type="match status" value="1"/>
</dbReference>
<comment type="subcellular location">
    <subcellularLocation>
        <location evidence="1">Membrane</location>
        <topology evidence="1">Multi-pass membrane protein</topology>
    </subcellularLocation>
</comment>
<reference evidence="11" key="1">
    <citation type="submission" date="2021-01" db="EMBL/GenBank/DDBJ databases">
        <authorList>
            <person name="Kaushik A."/>
        </authorList>
    </citation>
    <scope>NUCLEOTIDE SEQUENCE</scope>
    <source>
        <strain evidence="11">AG5</strain>
    </source>
</reference>
<feature type="transmembrane region" description="Helical" evidence="9">
    <location>
        <begin position="379"/>
        <end position="398"/>
    </location>
</feature>
<gene>
    <name evidence="11" type="ORF">RDB_LOCUS47851</name>
</gene>
<proteinExistence type="inferred from homology"/>
<evidence type="ECO:0000313" key="11">
    <source>
        <dbReference type="EMBL" id="CAE7110372.1"/>
    </source>
</evidence>
<comment type="similarity">
    <text evidence="2">Belongs to the ABC transporter superfamily. ABCC family. Conjugate transporter (TC 3.A.1.208) subfamily.</text>
</comment>
<dbReference type="Pfam" id="PF00005">
    <property type="entry name" value="ABC_tran"/>
    <property type="match status" value="1"/>
</dbReference>
<dbReference type="GO" id="GO:0016887">
    <property type="term" value="F:ATP hydrolysis activity"/>
    <property type="evidence" value="ECO:0007669"/>
    <property type="project" value="InterPro"/>
</dbReference>
<dbReference type="SUPFAM" id="SSF52540">
    <property type="entry name" value="P-loop containing nucleoside triphosphate hydrolases"/>
    <property type="match status" value="1"/>
</dbReference>
<evidence type="ECO:0000259" key="10">
    <source>
        <dbReference type="PROSITE" id="PS50929"/>
    </source>
</evidence>
<dbReference type="GO" id="GO:0140359">
    <property type="term" value="F:ABC-type transporter activity"/>
    <property type="evidence" value="ECO:0007669"/>
    <property type="project" value="InterPro"/>
</dbReference>
<dbReference type="PANTHER" id="PTHR24223:SF456">
    <property type="entry name" value="MULTIDRUG RESISTANCE-ASSOCIATED PROTEIN LETHAL(2)03659"/>
    <property type="match status" value="1"/>
</dbReference>
<dbReference type="Gene3D" id="1.20.1560.10">
    <property type="entry name" value="ABC transporter type 1, transmembrane domain"/>
    <property type="match status" value="1"/>
</dbReference>
<protein>
    <recommendedName>
        <fullName evidence="10">ABC transmembrane type-1 domain-containing protein</fullName>
    </recommendedName>
</protein>
<evidence type="ECO:0000256" key="3">
    <source>
        <dbReference type="ARBA" id="ARBA00022448"/>
    </source>
</evidence>
<evidence type="ECO:0000256" key="6">
    <source>
        <dbReference type="ARBA" id="ARBA00022840"/>
    </source>
</evidence>
<keyword evidence="5" id="KW-0547">Nucleotide-binding</keyword>
<dbReference type="AlphaFoldDB" id="A0A8H3DW43"/>
<keyword evidence="8 9" id="KW-0472">Membrane</keyword>
<evidence type="ECO:0000256" key="1">
    <source>
        <dbReference type="ARBA" id="ARBA00004141"/>
    </source>
</evidence>
<evidence type="ECO:0000313" key="12">
    <source>
        <dbReference type="Proteomes" id="UP000663827"/>
    </source>
</evidence>
<accession>A0A8H3DW43</accession>
<sequence length="665" mass="74103">MEAEKVDVVHRYQLWLPSKRPAPPPASLADAPMTPLANASLVSILTYAWLTPLITLGWRRTLQATDLWRIRAEEEAGPLSQSLDEAWLRRVEKSKAGSEKRKWWFRLGPREDDGPSLSLALNDALGRQFWIGGLFKIVGDVSQLMLPLLVKAIIQFAQERSKGGPDAPHIGRGIGLAIGLPLLTIWGSVCTHQFIWRSMTTGVAARAALIASLFSRGLHFGPGETHYDLVNHISTDVSRISICAQWFHIIWTTPIQICICLLLLCLQIGPAALAGFSLFALLIPIQNMLMSYQLRLRRNSMIHTGARASLLRELLGSMRMVKLCGYETQLDSRLEETRRKELTEIRRITYIKATKYVNLWLQIPFSHHLPVQFSNVNQAVALGIPILAATISFIIYAATHSGGLDPAIIFPAMGLFRMLRHPLTEFPRALSYFVDARSALGRLKPIFLAKTVDVPLHIDLDQEDALVVKDAEWVWYHRQGAKVGKRKEENPGKSANEGGQHKIGDELLYKTISFRVADVTLNVSRGSVVGIVGPVGSGKSSLLLGLLGEMPRTRGSVSFGGKTAYCPQMAWIRNATLRDNVVFGRPWDEDRYWASIRDASLELDLGLLPDGDMTEIGEKGINLSGGQKQRVNIARALYDNSAEIFLLDDPLSAGEWVWFKLWTPF</sequence>
<organism evidence="11 12">
    <name type="scientific">Rhizoctonia solani</name>
    <dbReference type="NCBI Taxonomy" id="456999"/>
    <lineage>
        <taxon>Eukaryota</taxon>
        <taxon>Fungi</taxon>
        <taxon>Dikarya</taxon>
        <taxon>Basidiomycota</taxon>
        <taxon>Agaricomycotina</taxon>
        <taxon>Agaricomycetes</taxon>
        <taxon>Cantharellales</taxon>
        <taxon>Ceratobasidiaceae</taxon>
        <taxon>Rhizoctonia</taxon>
    </lineage>
</organism>
<dbReference type="Proteomes" id="UP000663827">
    <property type="component" value="Unassembled WGS sequence"/>
</dbReference>
<feature type="domain" description="ABC transmembrane type-1" evidence="10">
    <location>
        <begin position="130"/>
        <end position="353"/>
    </location>
</feature>
<keyword evidence="4 9" id="KW-0812">Transmembrane</keyword>
<keyword evidence="6" id="KW-0067">ATP-binding</keyword>
<dbReference type="InterPro" id="IPR050173">
    <property type="entry name" value="ABC_transporter_C-like"/>
</dbReference>
<evidence type="ECO:0000256" key="8">
    <source>
        <dbReference type="ARBA" id="ARBA00023136"/>
    </source>
</evidence>
<keyword evidence="3" id="KW-0813">Transport</keyword>
<evidence type="ECO:0000256" key="9">
    <source>
        <dbReference type="SAM" id="Phobius"/>
    </source>
</evidence>
<name>A0A8H3DW43_9AGAM</name>
<dbReference type="InterPro" id="IPR036640">
    <property type="entry name" value="ABC1_TM_sf"/>
</dbReference>
<dbReference type="InterPro" id="IPR017871">
    <property type="entry name" value="ABC_transporter-like_CS"/>
</dbReference>
<dbReference type="EMBL" id="CAJNJQ010000940">
    <property type="protein sequence ID" value="CAE7110372.1"/>
    <property type="molecule type" value="Genomic_DNA"/>
</dbReference>
<dbReference type="PROSITE" id="PS50929">
    <property type="entry name" value="ABC_TM1F"/>
    <property type="match status" value="1"/>
</dbReference>
<evidence type="ECO:0000256" key="4">
    <source>
        <dbReference type="ARBA" id="ARBA00022692"/>
    </source>
</evidence>
<dbReference type="InterPro" id="IPR027417">
    <property type="entry name" value="P-loop_NTPase"/>
</dbReference>
<dbReference type="PROSITE" id="PS00211">
    <property type="entry name" value="ABC_TRANSPORTER_1"/>
    <property type="match status" value="1"/>
</dbReference>
<feature type="transmembrane region" description="Helical" evidence="9">
    <location>
        <begin position="261"/>
        <end position="285"/>
    </location>
</feature>
<dbReference type="InterPro" id="IPR003439">
    <property type="entry name" value="ABC_transporter-like_ATP-bd"/>
</dbReference>